<proteinExistence type="predicted"/>
<organism evidence="1 2">
    <name type="scientific">Zostera marina</name>
    <name type="common">Eelgrass</name>
    <dbReference type="NCBI Taxonomy" id="29655"/>
    <lineage>
        <taxon>Eukaryota</taxon>
        <taxon>Viridiplantae</taxon>
        <taxon>Streptophyta</taxon>
        <taxon>Embryophyta</taxon>
        <taxon>Tracheophyta</taxon>
        <taxon>Spermatophyta</taxon>
        <taxon>Magnoliopsida</taxon>
        <taxon>Liliopsida</taxon>
        <taxon>Zosteraceae</taxon>
        <taxon>Zostera</taxon>
    </lineage>
</organism>
<gene>
    <name evidence="1" type="ORF">ZOSMA_204G00140</name>
</gene>
<evidence type="ECO:0000313" key="1">
    <source>
        <dbReference type="EMBL" id="KMZ69878.1"/>
    </source>
</evidence>
<accession>A0A0K9PLD9</accession>
<sequence>MTSNMGHPYRRFVVGTCHASCRILTLQIIHRAGRISLKERVGDSYRASTMTLPSAIPMHTVVGDPFYPYGIL</sequence>
<keyword evidence="2" id="KW-1185">Reference proteome</keyword>
<dbReference type="EMBL" id="LFYR01000742">
    <property type="protein sequence ID" value="KMZ69878.1"/>
    <property type="molecule type" value="Genomic_DNA"/>
</dbReference>
<dbReference type="AlphaFoldDB" id="A0A0K9PLD9"/>
<protein>
    <submittedName>
        <fullName evidence="1">Uncharacterized protein</fullName>
    </submittedName>
</protein>
<reference evidence="2" key="1">
    <citation type="journal article" date="2016" name="Nature">
        <title>The genome of the seagrass Zostera marina reveals angiosperm adaptation to the sea.</title>
        <authorList>
            <person name="Olsen J.L."/>
            <person name="Rouze P."/>
            <person name="Verhelst B."/>
            <person name="Lin Y.-C."/>
            <person name="Bayer T."/>
            <person name="Collen J."/>
            <person name="Dattolo E."/>
            <person name="De Paoli E."/>
            <person name="Dittami S."/>
            <person name="Maumus F."/>
            <person name="Michel G."/>
            <person name="Kersting A."/>
            <person name="Lauritano C."/>
            <person name="Lohaus R."/>
            <person name="Toepel M."/>
            <person name="Tonon T."/>
            <person name="Vanneste K."/>
            <person name="Amirebrahimi M."/>
            <person name="Brakel J."/>
            <person name="Bostroem C."/>
            <person name="Chovatia M."/>
            <person name="Grimwood J."/>
            <person name="Jenkins J.W."/>
            <person name="Jueterbock A."/>
            <person name="Mraz A."/>
            <person name="Stam W.T."/>
            <person name="Tice H."/>
            <person name="Bornberg-Bauer E."/>
            <person name="Green P.J."/>
            <person name="Pearson G.A."/>
            <person name="Procaccini G."/>
            <person name="Duarte C.M."/>
            <person name="Schmutz J."/>
            <person name="Reusch T.B.H."/>
            <person name="Van de Peer Y."/>
        </authorList>
    </citation>
    <scope>NUCLEOTIDE SEQUENCE [LARGE SCALE GENOMIC DNA]</scope>
    <source>
        <strain evidence="2">cv. Finnish</strain>
    </source>
</reference>
<comment type="caution">
    <text evidence="1">The sequence shown here is derived from an EMBL/GenBank/DDBJ whole genome shotgun (WGS) entry which is preliminary data.</text>
</comment>
<dbReference type="Proteomes" id="UP000036987">
    <property type="component" value="Unassembled WGS sequence"/>
</dbReference>
<name>A0A0K9PLD9_ZOSMR</name>
<evidence type="ECO:0000313" key="2">
    <source>
        <dbReference type="Proteomes" id="UP000036987"/>
    </source>
</evidence>